<gene>
    <name evidence="1" type="ORF">FHS22_003417</name>
</gene>
<name>A0A841D6K3_PLAVE</name>
<reference evidence="1 2" key="1">
    <citation type="submission" date="2020-08" db="EMBL/GenBank/DDBJ databases">
        <title>Genomic Encyclopedia of Type Strains, Phase III (KMG-III): the genomes of soil and plant-associated and newly described type strains.</title>
        <authorList>
            <person name="Whitman W."/>
        </authorList>
    </citation>
    <scope>NUCLEOTIDE SEQUENCE [LARGE SCALE GENOMIC DNA]</scope>
    <source>
        <strain evidence="1 2">CECT 3303</strain>
    </source>
</reference>
<sequence length="313" mass="34440">MTRAALCRFGTLPVDRFPCLADVDEEESEEHPRAEAWSLWLNEYYDDGEESFEDYFARFVGEVDTTAVRELTFEMWGSPHESSEQAVRLLSGAADRFPALRLIALGDIPYDECEISWIRHGDITPLLEAFPKLEVLEVRGGDGLRLRPVRHGSLKVLRFESGGLPGRVARAVGASELPALEHLELWLGVSDYGGDTTVEDLEAILAGERLPALRHLGLQDSEIQDEIAAAVAAAPVVARLGTLALSMGALGDAGAEALLFGQPLTRLKRLDLSHHYLSDAMARRLRGALPGVEVDLSGQERVRNDRRYVAVSE</sequence>
<dbReference type="NCBIfam" id="NF038076">
    <property type="entry name" value="fam_STM4015"/>
    <property type="match status" value="1"/>
</dbReference>
<protein>
    <recommendedName>
        <fullName evidence="3">Leucine-rich repeat domain-containing protein</fullName>
    </recommendedName>
</protein>
<proteinExistence type="predicted"/>
<comment type="caution">
    <text evidence="1">The sequence shown here is derived from an EMBL/GenBank/DDBJ whole genome shotgun (WGS) entry which is preliminary data.</text>
</comment>
<evidence type="ECO:0000313" key="2">
    <source>
        <dbReference type="Proteomes" id="UP000562352"/>
    </source>
</evidence>
<dbReference type="EMBL" id="JACHJJ010000010">
    <property type="protein sequence ID" value="MBB5964134.1"/>
    <property type="molecule type" value="Genomic_DNA"/>
</dbReference>
<dbReference type="InterPro" id="IPR032675">
    <property type="entry name" value="LRR_dom_sf"/>
</dbReference>
<keyword evidence="2" id="KW-1185">Reference proteome</keyword>
<accession>A0A841D6K3</accession>
<dbReference type="Gene3D" id="3.80.10.10">
    <property type="entry name" value="Ribonuclease Inhibitor"/>
    <property type="match status" value="1"/>
</dbReference>
<evidence type="ECO:0008006" key="3">
    <source>
        <dbReference type="Google" id="ProtNLM"/>
    </source>
</evidence>
<dbReference type="Proteomes" id="UP000562352">
    <property type="component" value="Unassembled WGS sequence"/>
</dbReference>
<evidence type="ECO:0000313" key="1">
    <source>
        <dbReference type="EMBL" id="MBB5964134.1"/>
    </source>
</evidence>
<organism evidence="1 2">
    <name type="scientific">Planomonospora venezuelensis</name>
    <dbReference type="NCBI Taxonomy" id="1999"/>
    <lineage>
        <taxon>Bacteria</taxon>
        <taxon>Bacillati</taxon>
        <taxon>Actinomycetota</taxon>
        <taxon>Actinomycetes</taxon>
        <taxon>Streptosporangiales</taxon>
        <taxon>Streptosporangiaceae</taxon>
        <taxon>Planomonospora</taxon>
    </lineage>
</organism>
<dbReference type="SUPFAM" id="SSF52047">
    <property type="entry name" value="RNI-like"/>
    <property type="match status" value="1"/>
</dbReference>
<dbReference type="RefSeq" id="WP_184942737.1">
    <property type="nucleotide sequence ID" value="NZ_BAAAWZ010000001.1"/>
</dbReference>
<dbReference type="InterPro" id="IPR047722">
    <property type="entry name" value="STM4015-like"/>
</dbReference>
<dbReference type="AlphaFoldDB" id="A0A841D6K3"/>